<name>A0AAQ1RVI3_9FIRM</name>
<keyword evidence="1" id="KW-1133">Transmembrane helix</keyword>
<evidence type="ECO:0000313" key="3">
    <source>
        <dbReference type="EMBL" id="SHF84061.1"/>
    </source>
</evidence>
<dbReference type="EMBL" id="WWVX01000001">
    <property type="protein sequence ID" value="MZL68524.1"/>
    <property type="molecule type" value="Genomic_DNA"/>
</dbReference>
<evidence type="ECO:0000313" key="2">
    <source>
        <dbReference type="EMBL" id="MZL68524.1"/>
    </source>
</evidence>
<accession>A0AAQ1RVI3</accession>
<reference evidence="4" key="1">
    <citation type="submission" date="2016-11" db="EMBL/GenBank/DDBJ databases">
        <authorList>
            <person name="Jaros S."/>
            <person name="Januszkiewicz K."/>
            <person name="Wedrychowicz H."/>
        </authorList>
    </citation>
    <scope>NUCLEOTIDE SEQUENCE [LARGE SCALE GENOMIC DNA]</scope>
    <source>
        <strain evidence="4">DSM 4029</strain>
    </source>
</reference>
<evidence type="ECO:0000256" key="1">
    <source>
        <dbReference type="SAM" id="Phobius"/>
    </source>
</evidence>
<reference evidence="2 5" key="3">
    <citation type="journal article" date="2019" name="Nat. Med.">
        <title>A library of human gut bacterial isolates paired with longitudinal multiomics data enables mechanistic microbiome research.</title>
        <authorList>
            <person name="Poyet M."/>
            <person name="Groussin M."/>
            <person name="Gibbons S.M."/>
            <person name="Avila-Pacheco J."/>
            <person name="Jiang X."/>
            <person name="Kearney S.M."/>
            <person name="Perrotta A.R."/>
            <person name="Berdy B."/>
            <person name="Zhao S."/>
            <person name="Lieberman T.D."/>
            <person name="Swanson P.K."/>
            <person name="Smith M."/>
            <person name="Roesemann S."/>
            <person name="Alexander J.E."/>
            <person name="Rich S.A."/>
            <person name="Livny J."/>
            <person name="Vlamakis H."/>
            <person name="Clish C."/>
            <person name="Bullock K."/>
            <person name="Deik A."/>
            <person name="Scott J."/>
            <person name="Pierce K.A."/>
            <person name="Xavier R.J."/>
            <person name="Alm E.J."/>
        </authorList>
    </citation>
    <scope>NUCLEOTIDE SEQUENCE [LARGE SCALE GENOMIC DNA]</scope>
    <source>
        <strain evidence="2 5">BIOML-A2</strain>
    </source>
</reference>
<gene>
    <name evidence="2" type="ORF">GT747_01865</name>
    <name evidence="3" type="ORF">SAMN05444424_0878</name>
</gene>
<sequence length="150" mass="15999">MYRSKYICGFLAFASAVLGAIFAALYYTGIATVLVYVALGFTAVLAAIALLLLLIFALHRPCCDNCEFSDSICGYLPCFLFSALGALILSLFTAIVAVSGASSVAAIILLFFASAFAFMMLFTLAAMVHGIIKANCPTCDCHYSCNCERH</sequence>
<keyword evidence="1" id="KW-0812">Transmembrane</keyword>
<organism evidence="3 4">
    <name type="scientific">Bittarella massiliensis</name>
    <name type="common">ex Durand et al. 2017</name>
    <dbReference type="NCBI Taxonomy" id="1720313"/>
    <lineage>
        <taxon>Bacteria</taxon>
        <taxon>Bacillati</taxon>
        <taxon>Bacillota</taxon>
        <taxon>Clostridia</taxon>
        <taxon>Eubacteriales</taxon>
        <taxon>Oscillospiraceae</taxon>
        <taxon>Bittarella (ex Durand et al. 2017)</taxon>
    </lineage>
</organism>
<feature type="transmembrane region" description="Helical" evidence="1">
    <location>
        <begin position="33"/>
        <end position="58"/>
    </location>
</feature>
<comment type="caution">
    <text evidence="3">The sequence shown here is derived from an EMBL/GenBank/DDBJ whole genome shotgun (WGS) entry which is preliminary data.</text>
</comment>
<evidence type="ECO:0000313" key="4">
    <source>
        <dbReference type="Proteomes" id="UP000184089"/>
    </source>
</evidence>
<feature type="transmembrane region" description="Helical" evidence="1">
    <location>
        <begin position="104"/>
        <end position="128"/>
    </location>
</feature>
<dbReference type="Proteomes" id="UP000474718">
    <property type="component" value="Unassembled WGS sequence"/>
</dbReference>
<keyword evidence="1" id="KW-0472">Membrane</keyword>
<proteinExistence type="predicted"/>
<dbReference type="EMBL" id="FQVY01000001">
    <property type="protein sequence ID" value="SHF84061.1"/>
    <property type="molecule type" value="Genomic_DNA"/>
</dbReference>
<protein>
    <submittedName>
        <fullName evidence="3">Uncharacterized protein</fullName>
    </submittedName>
</protein>
<feature type="transmembrane region" description="Helical" evidence="1">
    <location>
        <begin position="78"/>
        <end position="98"/>
    </location>
</feature>
<evidence type="ECO:0000313" key="5">
    <source>
        <dbReference type="Proteomes" id="UP000474718"/>
    </source>
</evidence>
<dbReference type="RefSeq" id="WP_021658318.1">
    <property type="nucleotide sequence ID" value="NZ_FQVY01000001.1"/>
</dbReference>
<reference evidence="3" key="2">
    <citation type="submission" date="2016-11" db="EMBL/GenBank/DDBJ databases">
        <authorList>
            <person name="Varghese N."/>
            <person name="Submissions S."/>
        </authorList>
    </citation>
    <scope>NUCLEOTIDE SEQUENCE</scope>
    <source>
        <strain evidence="3">DSM 4029</strain>
    </source>
</reference>
<dbReference type="AlphaFoldDB" id="A0AAQ1RVI3"/>
<dbReference type="Proteomes" id="UP000184089">
    <property type="component" value="Unassembled WGS sequence"/>
</dbReference>
<keyword evidence="5" id="KW-1185">Reference proteome</keyword>